<comment type="caution">
    <text evidence="1">The sequence shown here is derived from an EMBL/GenBank/DDBJ whole genome shotgun (WGS) entry which is preliminary data.</text>
</comment>
<protein>
    <submittedName>
        <fullName evidence="1">Uncharacterized protein</fullName>
    </submittedName>
</protein>
<accession>A0ABR2CQQ3</accession>
<gene>
    <name evidence="1" type="ORF">V6N12_066632</name>
</gene>
<evidence type="ECO:0000313" key="2">
    <source>
        <dbReference type="Proteomes" id="UP001472677"/>
    </source>
</evidence>
<dbReference type="EMBL" id="JBBPBM010000046">
    <property type="protein sequence ID" value="KAK8522062.1"/>
    <property type="molecule type" value="Genomic_DNA"/>
</dbReference>
<sequence length="30" mass="3241">MRINSNSSGIYSCVTSYASIDAFKKLALIS</sequence>
<keyword evidence="2" id="KW-1185">Reference proteome</keyword>
<reference evidence="1 2" key="1">
    <citation type="journal article" date="2024" name="G3 (Bethesda)">
        <title>Genome assembly of Hibiscus sabdariffa L. provides insights into metabolisms of medicinal natural products.</title>
        <authorList>
            <person name="Kim T."/>
        </authorList>
    </citation>
    <scope>NUCLEOTIDE SEQUENCE [LARGE SCALE GENOMIC DNA]</scope>
    <source>
        <strain evidence="1">TK-2024</strain>
        <tissue evidence="1">Old leaves</tissue>
    </source>
</reference>
<organism evidence="1 2">
    <name type="scientific">Hibiscus sabdariffa</name>
    <name type="common">roselle</name>
    <dbReference type="NCBI Taxonomy" id="183260"/>
    <lineage>
        <taxon>Eukaryota</taxon>
        <taxon>Viridiplantae</taxon>
        <taxon>Streptophyta</taxon>
        <taxon>Embryophyta</taxon>
        <taxon>Tracheophyta</taxon>
        <taxon>Spermatophyta</taxon>
        <taxon>Magnoliopsida</taxon>
        <taxon>eudicotyledons</taxon>
        <taxon>Gunneridae</taxon>
        <taxon>Pentapetalae</taxon>
        <taxon>rosids</taxon>
        <taxon>malvids</taxon>
        <taxon>Malvales</taxon>
        <taxon>Malvaceae</taxon>
        <taxon>Malvoideae</taxon>
        <taxon>Hibiscus</taxon>
    </lineage>
</organism>
<evidence type="ECO:0000313" key="1">
    <source>
        <dbReference type="EMBL" id="KAK8522062.1"/>
    </source>
</evidence>
<dbReference type="Proteomes" id="UP001472677">
    <property type="component" value="Unassembled WGS sequence"/>
</dbReference>
<name>A0ABR2CQQ3_9ROSI</name>
<proteinExistence type="predicted"/>